<dbReference type="InParanoid" id="A0A317ZI97"/>
<dbReference type="Gene3D" id="1.10.10.10">
    <property type="entry name" value="Winged helix-like DNA-binding domain superfamily/Winged helix DNA-binding domain"/>
    <property type="match status" value="1"/>
</dbReference>
<dbReference type="CDD" id="cd06171">
    <property type="entry name" value="Sigma70_r4"/>
    <property type="match status" value="1"/>
</dbReference>
<dbReference type="InterPro" id="IPR014284">
    <property type="entry name" value="RNA_pol_sigma-70_dom"/>
</dbReference>
<dbReference type="Gene3D" id="1.10.1740.10">
    <property type="match status" value="1"/>
</dbReference>
<dbReference type="InterPro" id="IPR013325">
    <property type="entry name" value="RNA_pol_sigma_r2"/>
</dbReference>
<dbReference type="GO" id="GO:0006352">
    <property type="term" value="P:DNA-templated transcription initiation"/>
    <property type="evidence" value="ECO:0007669"/>
    <property type="project" value="InterPro"/>
</dbReference>
<comment type="caution">
    <text evidence="8">The sequence shown here is derived from an EMBL/GenBank/DDBJ whole genome shotgun (WGS) entry which is preliminary data.</text>
</comment>
<dbReference type="Pfam" id="PF08281">
    <property type="entry name" value="Sigma70_r4_2"/>
    <property type="match status" value="1"/>
</dbReference>
<evidence type="ECO:0000256" key="5">
    <source>
        <dbReference type="ARBA" id="ARBA00023163"/>
    </source>
</evidence>
<dbReference type="SUPFAM" id="SSF88946">
    <property type="entry name" value="Sigma2 domain of RNA polymerase sigma factors"/>
    <property type="match status" value="1"/>
</dbReference>
<keyword evidence="5" id="KW-0804">Transcription</keyword>
<dbReference type="EMBL" id="QHJQ01000006">
    <property type="protein sequence ID" value="PXA03933.1"/>
    <property type="molecule type" value="Genomic_DNA"/>
</dbReference>
<dbReference type="GO" id="GO:0003677">
    <property type="term" value="F:DNA binding"/>
    <property type="evidence" value="ECO:0007669"/>
    <property type="project" value="UniProtKB-KW"/>
</dbReference>
<evidence type="ECO:0000259" key="6">
    <source>
        <dbReference type="Pfam" id="PF04542"/>
    </source>
</evidence>
<sequence>MTKPKQEPKVPITPPDQWVEQYGDYLYGFAMSRLRNPEAASDCVQDTFLAGIKALDRFDGSRDIKFWLRGIMRNKIVDQIRKSVKENKVDIDKEDEALLESFWFKYSGIATTNPDPWEFNPRKFYDNGEFWKVFEKCIDQVKDPARQAFVLRVLEDQTTEEVCKVMDITPNYLWVLLHRARAQLKILLEQNWLNSDNK</sequence>
<evidence type="ECO:0000256" key="2">
    <source>
        <dbReference type="ARBA" id="ARBA00023015"/>
    </source>
</evidence>
<dbReference type="GO" id="GO:0016987">
    <property type="term" value="F:sigma factor activity"/>
    <property type="evidence" value="ECO:0007669"/>
    <property type="project" value="UniProtKB-KW"/>
</dbReference>
<dbReference type="InterPro" id="IPR039425">
    <property type="entry name" value="RNA_pol_sigma-70-like"/>
</dbReference>
<evidence type="ECO:0000313" key="8">
    <source>
        <dbReference type="EMBL" id="PXA03933.1"/>
    </source>
</evidence>
<dbReference type="InterPro" id="IPR036388">
    <property type="entry name" value="WH-like_DNA-bd_sf"/>
</dbReference>
<dbReference type="InterPro" id="IPR013324">
    <property type="entry name" value="RNA_pol_sigma_r3/r4-like"/>
</dbReference>
<keyword evidence="4" id="KW-0238">DNA-binding</keyword>
<organism evidence="8 9">
    <name type="scientific">Coraliomargarita sinensis</name>
    <dbReference type="NCBI Taxonomy" id="2174842"/>
    <lineage>
        <taxon>Bacteria</taxon>
        <taxon>Pseudomonadati</taxon>
        <taxon>Verrucomicrobiota</taxon>
        <taxon>Opitutia</taxon>
        <taxon>Puniceicoccales</taxon>
        <taxon>Coraliomargaritaceae</taxon>
        <taxon>Coraliomargarita</taxon>
    </lineage>
</organism>
<protein>
    <recommendedName>
        <fullName evidence="10">RNA polymerase subunit sigma-70</fullName>
    </recommendedName>
</protein>
<dbReference type="NCBIfam" id="TIGR02937">
    <property type="entry name" value="sigma70-ECF"/>
    <property type="match status" value="1"/>
</dbReference>
<gene>
    <name evidence="8" type="ORF">DDZ13_09855</name>
</gene>
<dbReference type="InterPro" id="IPR013249">
    <property type="entry name" value="RNA_pol_sigma70_r4_t2"/>
</dbReference>
<reference evidence="8 9" key="1">
    <citation type="submission" date="2018-05" db="EMBL/GenBank/DDBJ databases">
        <title>Coraliomargarita sinensis sp. nov., isolated from a marine solar saltern.</title>
        <authorList>
            <person name="Zhou L.Y."/>
        </authorList>
    </citation>
    <scope>NUCLEOTIDE SEQUENCE [LARGE SCALE GENOMIC DNA]</scope>
    <source>
        <strain evidence="8 9">WN38</strain>
    </source>
</reference>
<dbReference type="PANTHER" id="PTHR43133">
    <property type="entry name" value="RNA POLYMERASE ECF-TYPE SIGMA FACTO"/>
    <property type="match status" value="1"/>
</dbReference>
<dbReference type="OrthoDB" id="9795666at2"/>
<dbReference type="PANTHER" id="PTHR43133:SF8">
    <property type="entry name" value="RNA POLYMERASE SIGMA FACTOR HI_1459-RELATED"/>
    <property type="match status" value="1"/>
</dbReference>
<evidence type="ECO:0000313" key="9">
    <source>
        <dbReference type="Proteomes" id="UP000247099"/>
    </source>
</evidence>
<dbReference type="AlphaFoldDB" id="A0A317ZI97"/>
<evidence type="ECO:0008006" key="10">
    <source>
        <dbReference type="Google" id="ProtNLM"/>
    </source>
</evidence>
<dbReference type="RefSeq" id="WP_110131287.1">
    <property type="nucleotide sequence ID" value="NZ_QHJQ01000006.1"/>
</dbReference>
<keyword evidence="9" id="KW-1185">Reference proteome</keyword>
<evidence type="ECO:0000256" key="3">
    <source>
        <dbReference type="ARBA" id="ARBA00023082"/>
    </source>
</evidence>
<keyword evidence="3" id="KW-0731">Sigma factor</keyword>
<comment type="similarity">
    <text evidence="1">Belongs to the sigma-70 factor family. ECF subfamily.</text>
</comment>
<dbReference type="SUPFAM" id="SSF88659">
    <property type="entry name" value="Sigma3 and sigma4 domains of RNA polymerase sigma factors"/>
    <property type="match status" value="1"/>
</dbReference>
<evidence type="ECO:0000256" key="4">
    <source>
        <dbReference type="ARBA" id="ARBA00023125"/>
    </source>
</evidence>
<feature type="domain" description="RNA polymerase sigma factor 70 region 4 type 2" evidence="7">
    <location>
        <begin position="134"/>
        <end position="184"/>
    </location>
</feature>
<name>A0A317ZI97_9BACT</name>
<feature type="domain" description="RNA polymerase sigma-70 region 2" evidence="6">
    <location>
        <begin position="19"/>
        <end position="83"/>
    </location>
</feature>
<evidence type="ECO:0000259" key="7">
    <source>
        <dbReference type="Pfam" id="PF08281"/>
    </source>
</evidence>
<evidence type="ECO:0000256" key="1">
    <source>
        <dbReference type="ARBA" id="ARBA00010641"/>
    </source>
</evidence>
<proteinExistence type="inferred from homology"/>
<keyword evidence="2" id="KW-0805">Transcription regulation</keyword>
<dbReference type="InterPro" id="IPR007627">
    <property type="entry name" value="RNA_pol_sigma70_r2"/>
</dbReference>
<dbReference type="Proteomes" id="UP000247099">
    <property type="component" value="Unassembled WGS sequence"/>
</dbReference>
<accession>A0A317ZI97</accession>
<dbReference type="Pfam" id="PF04542">
    <property type="entry name" value="Sigma70_r2"/>
    <property type="match status" value="1"/>
</dbReference>